<dbReference type="RefSeq" id="WP_013300286.1">
    <property type="nucleotide sequence ID" value="NC_014414.1"/>
</dbReference>
<dbReference type="PROSITE" id="PS00629">
    <property type="entry name" value="IMP_1"/>
    <property type="match status" value="1"/>
</dbReference>
<dbReference type="Gene3D" id="3.40.190.80">
    <property type="match status" value="1"/>
</dbReference>
<evidence type="ECO:0000313" key="12">
    <source>
        <dbReference type="Proteomes" id="UP000001302"/>
    </source>
</evidence>
<keyword evidence="6 9" id="KW-0479">Metal-binding</keyword>
<evidence type="ECO:0000256" key="10">
    <source>
        <dbReference type="RuleBase" id="RU364068"/>
    </source>
</evidence>
<dbReference type="InterPro" id="IPR033942">
    <property type="entry name" value="IMPase"/>
</dbReference>
<keyword evidence="7 10" id="KW-0378">Hydrolase</keyword>
<reference evidence="12" key="1">
    <citation type="submission" date="2010-08" db="EMBL/GenBank/DDBJ databases">
        <title>Genome sequence of Parvularcula bermudensis HTCC2503.</title>
        <authorList>
            <person name="Kang D.-M."/>
            <person name="Oh H.-M."/>
            <person name="Cho J.-C."/>
        </authorList>
    </citation>
    <scope>NUCLEOTIDE SEQUENCE [LARGE SCALE GENOMIC DNA]</scope>
    <source>
        <strain evidence="12">ATCC BAA-594 / HTCC2503 / KCTC 12087</strain>
    </source>
</reference>
<dbReference type="STRING" id="314260.PB2503_06232"/>
<dbReference type="FunFam" id="3.30.540.10:FF:000003">
    <property type="entry name" value="Inositol-1-monophosphatase"/>
    <property type="match status" value="1"/>
</dbReference>
<protein>
    <recommendedName>
        <fullName evidence="5 10">Inositol-1-monophosphatase</fullName>
        <ecNumber evidence="4 10">3.1.3.25</ecNumber>
    </recommendedName>
</protein>
<evidence type="ECO:0000256" key="7">
    <source>
        <dbReference type="ARBA" id="ARBA00022801"/>
    </source>
</evidence>
<keyword evidence="12" id="KW-1185">Reference proteome</keyword>
<dbReference type="InterPro" id="IPR020550">
    <property type="entry name" value="Inositol_monophosphatase_CS"/>
</dbReference>
<dbReference type="GO" id="GO:0046854">
    <property type="term" value="P:phosphatidylinositol phosphate biosynthetic process"/>
    <property type="evidence" value="ECO:0007669"/>
    <property type="project" value="InterPro"/>
</dbReference>
<dbReference type="InterPro" id="IPR000760">
    <property type="entry name" value="Inositol_monophosphatase-like"/>
</dbReference>
<dbReference type="CDD" id="cd01639">
    <property type="entry name" value="IMPase"/>
    <property type="match status" value="1"/>
</dbReference>
<keyword evidence="8 9" id="KW-0460">Magnesium</keyword>
<dbReference type="GO" id="GO:0007165">
    <property type="term" value="P:signal transduction"/>
    <property type="evidence" value="ECO:0007669"/>
    <property type="project" value="TreeGrafter"/>
</dbReference>
<evidence type="ECO:0000256" key="3">
    <source>
        <dbReference type="ARBA" id="ARBA00009759"/>
    </source>
</evidence>
<dbReference type="SUPFAM" id="SSF56655">
    <property type="entry name" value="Carbohydrate phosphatase"/>
    <property type="match status" value="1"/>
</dbReference>
<comment type="similarity">
    <text evidence="3 10">Belongs to the inositol monophosphatase superfamily.</text>
</comment>
<dbReference type="AlphaFoldDB" id="E0THL6"/>
<gene>
    <name evidence="11" type="ordered locus">PB2503_06232</name>
</gene>
<evidence type="ECO:0000256" key="5">
    <source>
        <dbReference type="ARBA" id="ARBA00019784"/>
    </source>
</evidence>
<dbReference type="InterPro" id="IPR022337">
    <property type="entry name" value="Inositol_monophosphatase_SuhB"/>
</dbReference>
<dbReference type="eggNOG" id="COG0483">
    <property type="taxonomic scope" value="Bacteria"/>
</dbReference>
<dbReference type="Gene3D" id="3.30.540.10">
    <property type="entry name" value="Fructose-1,6-Bisphosphatase, subunit A, domain 1"/>
    <property type="match status" value="1"/>
</dbReference>
<feature type="binding site" evidence="9">
    <location>
        <position position="92"/>
    </location>
    <ligand>
        <name>Mg(2+)</name>
        <dbReference type="ChEBI" id="CHEBI:18420"/>
        <label>1</label>
        <note>catalytic</note>
    </ligand>
</feature>
<feature type="binding site" evidence="9">
    <location>
        <position position="94"/>
    </location>
    <ligand>
        <name>Mg(2+)</name>
        <dbReference type="ChEBI" id="CHEBI:18420"/>
        <label>1</label>
        <note>catalytic</note>
    </ligand>
</feature>
<evidence type="ECO:0000256" key="6">
    <source>
        <dbReference type="ARBA" id="ARBA00022723"/>
    </source>
</evidence>
<dbReference type="Pfam" id="PF00459">
    <property type="entry name" value="Inositol_P"/>
    <property type="match status" value="1"/>
</dbReference>
<dbReference type="InterPro" id="IPR020583">
    <property type="entry name" value="Inositol_monoP_metal-BS"/>
</dbReference>
<dbReference type="GO" id="GO:0046872">
    <property type="term" value="F:metal ion binding"/>
    <property type="evidence" value="ECO:0007669"/>
    <property type="project" value="UniProtKB-KW"/>
</dbReference>
<dbReference type="EMBL" id="CP002156">
    <property type="protein sequence ID" value="ADM09312.1"/>
    <property type="molecule type" value="Genomic_DNA"/>
</dbReference>
<feature type="binding site" evidence="9">
    <location>
        <position position="95"/>
    </location>
    <ligand>
        <name>Mg(2+)</name>
        <dbReference type="ChEBI" id="CHEBI:18420"/>
        <label>1</label>
        <note>catalytic</note>
    </ligand>
</feature>
<name>E0THL6_PARBH</name>
<dbReference type="Proteomes" id="UP000001302">
    <property type="component" value="Chromosome"/>
</dbReference>
<dbReference type="HOGENOM" id="CLU_044118_0_4_5"/>
<evidence type="ECO:0000256" key="9">
    <source>
        <dbReference type="PIRSR" id="PIRSR600760-2"/>
    </source>
</evidence>
<dbReference type="PANTHER" id="PTHR20854:SF4">
    <property type="entry name" value="INOSITOL-1-MONOPHOSPHATASE-RELATED"/>
    <property type="match status" value="1"/>
</dbReference>
<evidence type="ECO:0000256" key="2">
    <source>
        <dbReference type="ARBA" id="ARBA00001946"/>
    </source>
</evidence>
<evidence type="ECO:0000256" key="8">
    <source>
        <dbReference type="ARBA" id="ARBA00022842"/>
    </source>
</evidence>
<proteinExistence type="inferred from homology"/>
<dbReference type="EC" id="3.1.3.25" evidence="4 10"/>
<organism evidence="11 12">
    <name type="scientific">Parvularcula bermudensis (strain ATCC BAA-594 / HTCC2503 / KCTC 12087)</name>
    <dbReference type="NCBI Taxonomy" id="314260"/>
    <lineage>
        <taxon>Bacteria</taxon>
        <taxon>Pseudomonadati</taxon>
        <taxon>Pseudomonadota</taxon>
        <taxon>Alphaproteobacteria</taxon>
        <taxon>Parvularculales</taxon>
        <taxon>Parvularculaceae</taxon>
        <taxon>Parvularcula</taxon>
    </lineage>
</organism>
<feature type="binding site" evidence="9">
    <location>
        <position position="75"/>
    </location>
    <ligand>
        <name>Mg(2+)</name>
        <dbReference type="ChEBI" id="CHEBI:18420"/>
        <label>1</label>
        <note>catalytic</note>
    </ligand>
</feature>
<dbReference type="KEGG" id="pbr:PB2503_06232"/>
<dbReference type="PANTHER" id="PTHR20854">
    <property type="entry name" value="INOSITOL MONOPHOSPHATASE"/>
    <property type="match status" value="1"/>
</dbReference>
<comment type="cofactor">
    <cofactor evidence="2 9 10">
        <name>Mg(2+)</name>
        <dbReference type="ChEBI" id="CHEBI:18420"/>
    </cofactor>
</comment>
<dbReference type="GO" id="GO:0006020">
    <property type="term" value="P:inositol metabolic process"/>
    <property type="evidence" value="ECO:0007669"/>
    <property type="project" value="TreeGrafter"/>
</dbReference>
<dbReference type="PROSITE" id="PS00630">
    <property type="entry name" value="IMP_2"/>
    <property type="match status" value="1"/>
</dbReference>
<accession>E0THL6</accession>
<sequence>MNLTAMPNISPLLTIMIGAARAAARSLRRDYYEVEALQVRRKGASDFVTKADIAAEEIIVDALEKARPKYGIVREEGEDREGEDNSNRFIIDPLDGTTNFLHGLPQFAISIALERDREPFAGVVFCPILDELYYAERGFGAYLNDRRLRVSGRDDLTEALVGTGLPFKGKPGREQALIETDRVLSETAGIRRFGAASYDLCMTAAGKLDGYWERGLAPWDVAAGIVICREAGGEVSTIEDKGERAHLSGSILASNHHLHRDLRKTLLGERQA</sequence>
<comment type="catalytic activity">
    <reaction evidence="1 10">
        <text>a myo-inositol phosphate + H2O = myo-inositol + phosphate</text>
        <dbReference type="Rhea" id="RHEA:24056"/>
        <dbReference type="ChEBI" id="CHEBI:15377"/>
        <dbReference type="ChEBI" id="CHEBI:17268"/>
        <dbReference type="ChEBI" id="CHEBI:43474"/>
        <dbReference type="ChEBI" id="CHEBI:84139"/>
        <dbReference type="EC" id="3.1.3.25"/>
    </reaction>
</comment>
<feature type="binding site" evidence="9">
    <location>
        <position position="220"/>
    </location>
    <ligand>
        <name>Mg(2+)</name>
        <dbReference type="ChEBI" id="CHEBI:18420"/>
        <label>2</label>
    </ligand>
</feature>
<evidence type="ECO:0000313" key="11">
    <source>
        <dbReference type="EMBL" id="ADM09312.1"/>
    </source>
</evidence>
<dbReference type="PRINTS" id="PR01959">
    <property type="entry name" value="SBIMPHPHTASE"/>
</dbReference>
<evidence type="ECO:0000256" key="4">
    <source>
        <dbReference type="ARBA" id="ARBA00013106"/>
    </source>
</evidence>
<dbReference type="GO" id="GO:0008934">
    <property type="term" value="F:inositol monophosphate 1-phosphatase activity"/>
    <property type="evidence" value="ECO:0007669"/>
    <property type="project" value="InterPro"/>
</dbReference>
<evidence type="ECO:0000256" key="1">
    <source>
        <dbReference type="ARBA" id="ARBA00001033"/>
    </source>
</evidence>
<dbReference type="PRINTS" id="PR00377">
    <property type="entry name" value="IMPHPHTASES"/>
</dbReference>
<reference evidence="11 12" key="2">
    <citation type="journal article" date="2011" name="J. Bacteriol.">
        <title>Complete genome sequence of strain HTCC2503T of Parvularcula bermudensis, the type species of the order "Parvularculales" in the class Alphaproteobacteria.</title>
        <authorList>
            <person name="Oh H.M."/>
            <person name="Kang I."/>
            <person name="Vergin K.L."/>
            <person name="Kang D."/>
            <person name="Rhee K.H."/>
            <person name="Giovannoni S.J."/>
            <person name="Cho J.C."/>
        </authorList>
    </citation>
    <scope>NUCLEOTIDE SEQUENCE [LARGE SCALE GENOMIC DNA]</scope>
    <source>
        <strain evidence="12">ATCC BAA-594 / HTCC2503 / KCTC 12087</strain>
    </source>
</reference>